<evidence type="ECO:0000256" key="5">
    <source>
        <dbReference type="ARBA" id="ARBA00023319"/>
    </source>
</evidence>
<dbReference type="Pfam" id="PF13927">
    <property type="entry name" value="Ig_3"/>
    <property type="match status" value="1"/>
</dbReference>
<dbReference type="FunCoup" id="A0A6P7EXP0">
    <property type="interactions" value="84"/>
</dbReference>
<evidence type="ECO:0000256" key="4">
    <source>
        <dbReference type="ARBA" id="ARBA00023180"/>
    </source>
</evidence>
<comment type="subcellular location">
    <subcellularLocation>
        <location evidence="1">Membrane</location>
        <topology evidence="1">Single-pass type I membrane protein</topology>
    </subcellularLocation>
</comment>
<keyword evidence="5" id="KW-0393">Immunoglobulin domain</keyword>
<dbReference type="InterPro" id="IPR013151">
    <property type="entry name" value="Immunoglobulin_dom"/>
</dbReference>
<dbReference type="RefSeq" id="XP_028127751.1">
    <property type="nucleotide sequence ID" value="XM_028271950.1"/>
</dbReference>
<keyword evidence="2 7" id="KW-0472">Membrane</keyword>
<reference evidence="10" key="1">
    <citation type="submission" date="2025-08" db="UniProtKB">
        <authorList>
            <consortium name="RefSeq"/>
        </authorList>
    </citation>
    <scope>IDENTIFICATION</scope>
    <source>
        <tissue evidence="10">Whole insect</tissue>
    </source>
</reference>
<dbReference type="AlphaFoldDB" id="A0A6P7EXP0"/>
<dbReference type="GO" id="GO:0098609">
    <property type="term" value="P:cell-cell adhesion"/>
    <property type="evidence" value="ECO:0007669"/>
    <property type="project" value="TreeGrafter"/>
</dbReference>
<dbReference type="InterPro" id="IPR036179">
    <property type="entry name" value="Ig-like_dom_sf"/>
</dbReference>
<dbReference type="SUPFAM" id="SSF48726">
    <property type="entry name" value="Immunoglobulin"/>
    <property type="match status" value="3"/>
</dbReference>
<dbReference type="SMART" id="SM00060">
    <property type="entry name" value="FN3"/>
    <property type="match status" value="1"/>
</dbReference>
<dbReference type="InterPro" id="IPR003961">
    <property type="entry name" value="FN3_dom"/>
</dbReference>
<evidence type="ECO:0000256" key="7">
    <source>
        <dbReference type="SAM" id="Phobius"/>
    </source>
</evidence>
<dbReference type="InterPro" id="IPR013783">
    <property type="entry name" value="Ig-like_fold"/>
</dbReference>
<dbReference type="PANTHER" id="PTHR11640:SF158">
    <property type="entry name" value="V-SET AND IMMUNOGLOBULIN DOMAIN-CONTAINING PROTEIN 10-LIKE 2"/>
    <property type="match status" value="1"/>
</dbReference>
<dbReference type="SMART" id="SM00408">
    <property type="entry name" value="IGc2"/>
    <property type="match status" value="3"/>
</dbReference>
<evidence type="ECO:0000313" key="10">
    <source>
        <dbReference type="RefSeq" id="XP_028127751.1"/>
    </source>
</evidence>
<evidence type="ECO:0000256" key="3">
    <source>
        <dbReference type="ARBA" id="ARBA00023157"/>
    </source>
</evidence>
<feature type="domain" description="Fibronectin type-III" evidence="9">
    <location>
        <begin position="441"/>
        <end position="545"/>
    </location>
</feature>
<dbReference type="SMART" id="SM00409">
    <property type="entry name" value="IG"/>
    <property type="match status" value="3"/>
</dbReference>
<organism evidence="10">
    <name type="scientific">Diabrotica virgifera virgifera</name>
    <name type="common">western corn rootworm</name>
    <dbReference type="NCBI Taxonomy" id="50390"/>
    <lineage>
        <taxon>Eukaryota</taxon>
        <taxon>Metazoa</taxon>
        <taxon>Ecdysozoa</taxon>
        <taxon>Arthropoda</taxon>
        <taxon>Hexapoda</taxon>
        <taxon>Insecta</taxon>
        <taxon>Pterygota</taxon>
        <taxon>Neoptera</taxon>
        <taxon>Endopterygota</taxon>
        <taxon>Coleoptera</taxon>
        <taxon>Polyphaga</taxon>
        <taxon>Cucujiformia</taxon>
        <taxon>Chrysomeloidea</taxon>
        <taxon>Chrysomelidae</taxon>
        <taxon>Galerucinae</taxon>
        <taxon>Diabroticina</taxon>
        <taxon>Diabroticites</taxon>
        <taxon>Diabrotica</taxon>
    </lineage>
</organism>
<feature type="compositionally biased region" description="Polar residues" evidence="6">
    <location>
        <begin position="162"/>
        <end position="188"/>
    </location>
</feature>
<evidence type="ECO:0000259" key="9">
    <source>
        <dbReference type="PROSITE" id="PS50853"/>
    </source>
</evidence>
<dbReference type="GO" id="GO:0005886">
    <property type="term" value="C:plasma membrane"/>
    <property type="evidence" value="ECO:0007669"/>
    <property type="project" value="TreeGrafter"/>
</dbReference>
<dbReference type="GO" id="GO:0005911">
    <property type="term" value="C:cell-cell junction"/>
    <property type="evidence" value="ECO:0007669"/>
    <property type="project" value="TreeGrafter"/>
</dbReference>
<dbReference type="InterPro" id="IPR003598">
    <property type="entry name" value="Ig_sub2"/>
</dbReference>
<dbReference type="InterPro" id="IPR003599">
    <property type="entry name" value="Ig_sub"/>
</dbReference>
<feature type="domain" description="Ig-like" evidence="8">
    <location>
        <begin position="343"/>
        <end position="422"/>
    </location>
</feature>
<dbReference type="Pfam" id="PF00047">
    <property type="entry name" value="ig"/>
    <property type="match status" value="1"/>
</dbReference>
<dbReference type="SUPFAM" id="SSF49265">
    <property type="entry name" value="Fibronectin type III"/>
    <property type="match status" value="1"/>
</dbReference>
<keyword evidence="3" id="KW-1015">Disulfide bond</keyword>
<accession>A0A6P7EXP0</accession>
<dbReference type="PANTHER" id="PTHR11640">
    <property type="entry name" value="NEPHRIN"/>
    <property type="match status" value="1"/>
</dbReference>
<feature type="transmembrane region" description="Helical" evidence="7">
    <location>
        <begin position="12"/>
        <end position="30"/>
    </location>
</feature>
<dbReference type="InterPro" id="IPR051275">
    <property type="entry name" value="Cell_adhesion_signaling"/>
</dbReference>
<dbReference type="OrthoDB" id="9355041at2759"/>
<feature type="compositionally biased region" description="Acidic residues" evidence="6">
    <location>
        <begin position="120"/>
        <end position="132"/>
    </location>
</feature>
<name>A0A6P7EXP0_DIAVI</name>
<dbReference type="GO" id="GO:0050839">
    <property type="term" value="F:cell adhesion molecule binding"/>
    <property type="evidence" value="ECO:0007669"/>
    <property type="project" value="TreeGrafter"/>
</dbReference>
<dbReference type="InterPro" id="IPR036116">
    <property type="entry name" value="FN3_sf"/>
</dbReference>
<evidence type="ECO:0000256" key="1">
    <source>
        <dbReference type="ARBA" id="ARBA00004479"/>
    </source>
</evidence>
<keyword evidence="7" id="KW-1133">Transmembrane helix</keyword>
<feature type="region of interest" description="Disordered" evidence="6">
    <location>
        <begin position="113"/>
        <end position="201"/>
    </location>
</feature>
<feature type="compositionally biased region" description="Basic residues" evidence="6">
    <location>
        <begin position="146"/>
        <end position="161"/>
    </location>
</feature>
<gene>
    <name evidence="10" type="primary">LOC114324192</name>
</gene>
<keyword evidence="4" id="KW-0325">Glycoprotein</keyword>
<evidence type="ECO:0000256" key="2">
    <source>
        <dbReference type="ARBA" id="ARBA00023136"/>
    </source>
</evidence>
<sequence length="575" mass="64464">MILRKMVKEQTICVFIIIALAEFASSLYLSHSSVTTDPGKSLAISCKDKGGQPVMWKGPKGSLSANTKPKIQDTSIGKLLIFSPTRIQDTGNYTCSVVNNKNDHSVFSLIVEESNSKADSEEELGNDEESEPDFSPPIHHENRLPTSHRKTHKSHRPKHRQPVTSAEDTDTALNTESSTFDHPYTRSSHSGRSHKHASEDALQFKDTPEIQRGKEGDNATLRCEVNRPYKISWQLDEHEDEVDALIFRNTPEFQHDLKRNNATVRCEVNRLDKISCQLGEHEYDVGTKYIPIGDGLLIINVTRADNRIFVCEALKSSTGQVIDKKIHFVVEHKPVPITIPPDPETGEQPSLWEQDEVVYGFLGENVNLTCEVEAEPAPRFEWKSAKGQNKIGRYLNVGSHKSLLQLKMTKETPDKYQCTASNKYGKLKKFFDLQIGTRPVPPEWIELKTAGSDSLELVVNVPEPDEDTIANNMEPHWINIFYKVTDWQSEGSTEEWQQQEFNITLDTYTLTKLNSSTTYDIMAATRNVAGLSALSNITSFNTTAGVESSTVQSNTAATFSLAIIYINLLGILRLA</sequence>
<feature type="domain" description="Ig-like" evidence="8">
    <location>
        <begin position="25"/>
        <end position="108"/>
    </location>
</feature>
<evidence type="ECO:0000256" key="6">
    <source>
        <dbReference type="SAM" id="MobiDB-lite"/>
    </source>
</evidence>
<keyword evidence="7" id="KW-0812">Transmembrane</keyword>
<dbReference type="CDD" id="cd00063">
    <property type="entry name" value="FN3"/>
    <property type="match status" value="1"/>
</dbReference>
<evidence type="ECO:0000259" key="8">
    <source>
        <dbReference type="PROSITE" id="PS50835"/>
    </source>
</evidence>
<dbReference type="InterPro" id="IPR007110">
    <property type="entry name" value="Ig-like_dom"/>
</dbReference>
<dbReference type="InParanoid" id="A0A6P7EXP0"/>
<dbReference type="Gene3D" id="2.60.40.10">
    <property type="entry name" value="Immunoglobulins"/>
    <property type="match status" value="4"/>
</dbReference>
<protein>
    <submittedName>
        <fullName evidence="10">Uncharacterized protein LOC114324192 isoform X1</fullName>
    </submittedName>
</protein>
<dbReference type="PROSITE" id="PS50835">
    <property type="entry name" value="IG_LIKE"/>
    <property type="match status" value="2"/>
</dbReference>
<proteinExistence type="predicted"/>
<dbReference type="PROSITE" id="PS50853">
    <property type="entry name" value="FN3"/>
    <property type="match status" value="1"/>
</dbReference>